<dbReference type="GO" id="GO:0005576">
    <property type="term" value="C:extracellular region"/>
    <property type="evidence" value="ECO:0007669"/>
    <property type="project" value="TreeGrafter"/>
</dbReference>
<dbReference type="Pfam" id="PF00704">
    <property type="entry name" value="Glyco_hydro_18"/>
    <property type="match status" value="1"/>
</dbReference>
<dbReference type="PROSITE" id="PS51910">
    <property type="entry name" value="GH18_2"/>
    <property type="match status" value="1"/>
</dbReference>
<keyword evidence="9" id="KW-0732">Signal</keyword>
<dbReference type="InterPro" id="IPR050314">
    <property type="entry name" value="Glycosyl_Hydrlase_18"/>
</dbReference>
<dbReference type="Gene3D" id="3.10.50.10">
    <property type="match status" value="1"/>
</dbReference>
<dbReference type="Proteomes" id="UP000054988">
    <property type="component" value="Unassembled WGS sequence"/>
</dbReference>
<dbReference type="PANTHER" id="PTHR11177">
    <property type="entry name" value="CHITINASE"/>
    <property type="match status" value="1"/>
</dbReference>
<dbReference type="GO" id="GO:0008843">
    <property type="term" value="F:endochitinase activity"/>
    <property type="evidence" value="ECO:0007669"/>
    <property type="project" value="UniProtKB-EC"/>
</dbReference>
<dbReference type="SUPFAM" id="SSF51445">
    <property type="entry name" value="(Trans)glycosidases"/>
    <property type="match status" value="1"/>
</dbReference>
<dbReference type="SUPFAM" id="SSF54556">
    <property type="entry name" value="Chitinase insertion domain"/>
    <property type="match status" value="1"/>
</dbReference>
<protein>
    <recommendedName>
        <fullName evidence="10">GH18 domain-containing protein</fullName>
    </recommendedName>
</protein>
<keyword evidence="3" id="KW-0146">Chitin degradation</keyword>
<evidence type="ECO:0000256" key="9">
    <source>
        <dbReference type="SAM" id="SignalP"/>
    </source>
</evidence>
<dbReference type="InterPro" id="IPR001579">
    <property type="entry name" value="Glyco_hydro_18_chit_AS"/>
</dbReference>
<comment type="caution">
    <text evidence="11">The sequence shown here is derived from an EMBL/GenBank/DDBJ whole genome shotgun (WGS) entry which is preliminary data.</text>
</comment>
<feature type="chain" id="PRO_5006902533" description="GH18 domain-containing protein" evidence="9">
    <location>
        <begin position="21"/>
        <end position="424"/>
    </location>
</feature>
<organism evidence="11 12">
    <name type="scientific">Moniliophthora roreri</name>
    <name type="common">Frosty pod rot fungus</name>
    <name type="synonym">Monilia roreri</name>
    <dbReference type="NCBI Taxonomy" id="221103"/>
    <lineage>
        <taxon>Eukaryota</taxon>
        <taxon>Fungi</taxon>
        <taxon>Dikarya</taxon>
        <taxon>Basidiomycota</taxon>
        <taxon>Agaricomycotina</taxon>
        <taxon>Agaricomycetes</taxon>
        <taxon>Agaricomycetidae</taxon>
        <taxon>Agaricales</taxon>
        <taxon>Marasmiineae</taxon>
        <taxon>Marasmiaceae</taxon>
        <taxon>Moniliophthora</taxon>
    </lineage>
</organism>
<dbReference type="SMART" id="SM00636">
    <property type="entry name" value="Glyco_18"/>
    <property type="match status" value="1"/>
</dbReference>
<dbReference type="AlphaFoldDB" id="A0A0W0GAR1"/>
<dbReference type="PROSITE" id="PS01095">
    <property type="entry name" value="GH18_1"/>
    <property type="match status" value="1"/>
</dbReference>
<dbReference type="EMBL" id="LATX01000656">
    <property type="protein sequence ID" value="KTB45642.1"/>
    <property type="molecule type" value="Genomic_DNA"/>
</dbReference>
<evidence type="ECO:0000256" key="2">
    <source>
        <dbReference type="ARBA" id="ARBA00022801"/>
    </source>
</evidence>
<sequence>MFALAPSALLLFSLLAPSQAIRIGLDFSLKAKIRDSEKVAAAWYAGWHSDEGFPLSSVPWDKYTYLTYSFAETTEDTRLLTLNKSNPEVLPQFVKAAHEHGVGALVSLGGWAGSRFFSTAVATPENRTTFVNTVVSLAQEYSLDGIDFDWEYPNNQGIGCNAIAVNDTVNFLLFLQELRQHPVGSQLLLTAATSITPFRDAEGNPSEDVSAFAEVLDYIAVMNYDIWGSWSVGVGPNAPLNDTCAAPENQQGSAVLAINAWTAAGIPASQLILGVPGYGHSFTVNQTAAFKNGSDTELASYPAFNASVRQQGDAWDDEPGPDVCGVEQPYGGNFNFWSIIKAGYLNEDGTPKDGVPYRFDECSRTAYVYDAERQLMISFDDVPSFAAKGKFIADMGLAGFALWEAGGDYNSLLLDSIRDAAGIC</sequence>
<proteinExistence type="inferred from homology"/>
<feature type="signal peptide" evidence="9">
    <location>
        <begin position="1"/>
        <end position="20"/>
    </location>
</feature>
<accession>A0A0W0GAR1</accession>
<comment type="catalytic activity">
    <reaction evidence="1">
        <text>Random endo-hydrolysis of N-acetyl-beta-D-glucosaminide (1-&gt;4)-beta-linkages in chitin and chitodextrins.</text>
        <dbReference type="EC" id="3.2.1.14"/>
    </reaction>
</comment>
<evidence type="ECO:0000259" key="10">
    <source>
        <dbReference type="PROSITE" id="PS51910"/>
    </source>
</evidence>
<reference evidence="11 12" key="1">
    <citation type="submission" date="2015-12" db="EMBL/GenBank/DDBJ databases">
        <title>Draft genome sequence of Moniliophthora roreri, the causal agent of frosty pod rot of cacao.</title>
        <authorList>
            <person name="Aime M.C."/>
            <person name="Diaz-Valderrama J.R."/>
            <person name="Kijpornyongpan T."/>
            <person name="Phillips-Mora W."/>
        </authorList>
    </citation>
    <scope>NUCLEOTIDE SEQUENCE [LARGE SCALE GENOMIC DNA]</scope>
    <source>
        <strain evidence="11 12">MCA 2952</strain>
    </source>
</reference>
<dbReference type="InterPro" id="IPR017853">
    <property type="entry name" value="GH"/>
</dbReference>
<dbReference type="eggNOG" id="KOG2806">
    <property type="taxonomic scope" value="Eukaryota"/>
</dbReference>
<evidence type="ECO:0000256" key="5">
    <source>
        <dbReference type="ARBA" id="ARBA00023295"/>
    </source>
</evidence>
<gene>
    <name evidence="11" type="ORF">WG66_1821</name>
</gene>
<dbReference type="InterPro" id="IPR001223">
    <property type="entry name" value="Glyco_hydro18_cat"/>
</dbReference>
<evidence type="ECO:0000256" key="6">
    <source>
        <dbReference type="ARBA" id="ARBA00023326"/>
    </source>
</evidence>
<evidence type="ECO:0000313" key="12">
    <source>
        <dbReference type="Proteomes" id="UP000054988"/>
    </source>
</evidence>
<keyword evidence="6" id="KW-0624">Polysaccharide degradation</keyword>
<dbReference type="InterPro" id="IPR029070">
    <property type="entry name" value="Chitinase_insertion_sf"/>
</dbReference>
<keyword evidence="2 7" id="KW-0378">Hydrolase</keyword>
<dbReference type="GO" id="GO:0006032">
    <property type="term" value="P:chitin catabolic process"/>
    <property type="evidence" value="ECO:0007669"/>
    <property type="project" value="UniProtKB-KW"/>
</dbReference>
<keyword evidence="5 7" id="KW-0326">Glycosidase</keyword>
<feature type="domain" description="GH18" evidence="10">
    <location>
        <begin position="38"/>
        <end position="424"/>
    </location>
</feature>
<dbReference type="Gene3D" id="3.20.20.80">
    <property type="entry name" value="Glycosidases"/>
    <property type="match status" value="1"/>
</dbReference>
<evidence type="ECO:0000256" key="7">
    <source>
        <dbReference type="RuleBase" id="RU000489"/>
    </source>
</evidence>
<name>A0A0W0GAR1_MONRR</name>
<evidence type="ECO:0000313" key="11">
    <source>
        <dbReference type="EMBL" id="KTB45642.1"/>
    </source>
</evidence>
<dbReference type="InterPro" id="IPR011583">
    <property type="entry name" value="Chitinase_II/V-like_cat"/>
</dbReference>
<keyword evidence="4" id="KW-0119">Carbohydrate metabolism</keyword>
<dbReference type="PANTHER" id="PTHR11177:SF317">
    <property type="entry name" value="CHITINASE 12-RELATED"/>
    <property type="match status" value="1"/>
</dbReference>
<comment type="similarity">
    <text evidence="8">Belongs to the glycosyl hydrolase 18 family.</text>
</comment>
<evidence type="ECO:0000256" key="4">
    <source>
        <dbReference type="ARBA" id="ARBA00023277"/>
    </source>
</evidence>
<evidence type="ECO:0000256" key="3">
    <source>
        <dbReference type="ARBA" id="ARBA00023024"/>
    </source>
</evidence>
<evidence type="ECO:0000256" key="1">
    <source>
        <dbReference type="ARBA" id="ARBA00000822"/>
    </source>
</evidence>
<dbReference type="GO" id="GO:0000272">
    <property type="term" value="P:polysaccharide catabolic process"/>
    <property type="evidence" value="ECO:0007669"/>
    <property type="project" value="UniProtKB-KW"/>
</dbReference>
<evidence type="ECO:0000256" key="8">
    <source>
        <dbReference type="RuleBase" id="RU004453"/>
    </source>
</evidence>
<dbReference type="GO" id="GO:0008061">
    <property type="term" value="F:chitin binding"/>
    <property type="evidence" value="ECO:0007669"/>
    <property type="project" value="InterPro"/>
</dbReference>